<gene>
    <name evidence="1" type="ORF">CTI12_AA170640</name>
</gene>
<evidence type="ECO:0000313" key="1">
    <source>
        <dbReference type="EMBL" id="PWA83168.1"/>
    </source>
</evidence>
<keyword evidence="1" id="KW-0808">Transferase</keyword>
<sequence length="146" mass="16558">MEARFNETKEFLMKCSIYNTLYLHDRCKGSTMYGFRGAPVQIMKGKYVMLTPKSIYPYINQVSYHLARCEKQDLLKYGTSSGSGLPGTVRTEPLILSKSQVPLVLCILETCHNGFNFCCVDILSGFSFVEVFDKDDIINIEMTPVD</sequence>
<dbReference type="OrthoDB" id="537915at2759"/>
<accession>A0A2U1PBP8</accession>
<dbReference type="STRING" id="35608.A0A2U1PBP8"/>
<dbReference type="AlphaFoldDB" id="A0A2U1PBP8"/>
<reference evidence="1 2" key="1">
    <citation type="journal article" date="2018" name="Mol. Plant">
        <title>The genome of Artemisia annua provides insight into the evolution of Asteraceae family and artemisinin biosynthesis.</title>
        <authorList>
            <person name="Shen Q."/>
            <person name="Zhang L."/>
            <person name="Liao Z."/>
            <person name="Wang S."/>
            <person name="Yan T."/>
            <person name="Shi P."/>
            <person name="Liu M."/>
            <person name="Fu X."/>
            <person name="Pan Q."/>
            <person name="Wang Y."/>
            <person name="Lv Z."/>
            <person name="Lu X."/>
            <person name="Zhang F."/>
            <person name="Jiang W."/>
            <person name="Ma Y."/>
            <person name="Chen M."/>
            <person name="Hao X."/>
            <person name="Li L."/>
            <person name="Tang Y."/>
            <person name="Lv G."/>
            <person name="Zhou Y."/>
            <person name="Sun X."/>
            <person name="Brodelius P.E."/>
            <person name="Rose J.K.C."/>
            <person name="Tang K."/>
        </authorList>
    </citation>
    <scope>NUCLEOTIDE SEQUENCE [LARGE SCALE GENOMIC DNA]</scope>
    <source>
        <strain evidence="2">cv. Huhao1</strain>
        <tissue evidence="1">Leaf</tissue>
    </source>
</reference>
<proteinExistence type="predicted"/>
<organism evidence="1 2">
    <name type="scientific">Artemisia annua</name>
    <name type="common">Sweet wormwood</name>
    <dbReference type="NCBI Taxonomy" id="35608"/>
    <lineage>
        <taxon>Eukaryota</taxon>
        <taxon>Viridiplantae</taxon>
        <taxon>Streptophyta</taxon>
        <taxon>Embryophyta</taxon>
        <taxon>Tracheophyta</taxon>
        <taxon>Spermatophyta</taxon>
        <taxon>Magnoliopsida</taxon>
        <taxon>eudicotyledons</taxon>
        <taxon>Gunneridae</taxon>
        <taxon>Pentapetalae</taxon>
        <taxon>asterids</taxon>
        <taxon>campanulids</taxon>
        <taxon>Asterales</taxon>
        <taxon>Asteraceae</taxon>
        <taxon>Asteroideae</taxon>
        <taxon>Anthemideae</taxon>
        <taxon>Artemisiinae</taxon>
        <taxon>Artemisia</taxon>
    </lineage>
</organism>
<name>A0A2U1PBP8_ARTAN</name>
<dbReference type="Proteomes" id="UP000245207">
    <property type="component" value="Unassembled WGS sequence"/>
</dbReference>
<comment type="caution">
    <text evidence="1">The sequence shown here is derived from an EMBL/GenBank/DDBJ whole genome shotgun (WGS) entry which is preliminary data.</text>
</comment>
<keyword evidence="2" id="KW-1185">Reference proteome</keyword>
<protein>
    <submittedName>
        <fullName evidence="1">Pyrophosphate--fructose 6-phosphate 1-phosphotransferase subunit beta</fullName>
    </submittedName>
</protein>
<dbReference type="GO" id="GO:0016740">
    <property type="term" value="F:transferase activity"/>
    <property type="evidence" value="ECO:0007669"/>
    <property type="project" value="UniProtKB-KW"/>
</dbReference>
<evidence type="ECO:0000313" key="2">
    <source>
        <dbReference type="Proteomes" id="UP000245207"/>
    </source>
</evidence>
<dbReference type="EMBL" id="PKPP01001383">
    <property type="protein sequence ID" value="PWA83168.1"/>
    <property type="molecule type" value="Genomic_DNA"/>
</dbReference>
<dbReference type="Gene3D" id="3.40.50.450">
    <property type="match status" value="1"/>
</dbReference>